<sequence>MAIIALSILCLKCFNKRKMDAIDDGKQLSPEETSLIEGLLQTRQTELCTKINETGTEEKTIMCHSISKERKMDEIDDGKPITPEERKMNEIETSILEGHMQTRQIDYLYTKLNETGPEEKVMQCHRISEERKVDEIDDEKPLSPEERKMNEIDDGKLLSHEESSGGHFQMNQTHSQPALNEQEIHTKSVRDQIIAGKLANSLNSKGRLDESAKINRGITEIMIKENCIEDLDGTDDTANMKYVIFPIKLNIKRGKLP</sequence>
<dbReference type="EMBL" id="CACVKT020009464">
    <property type="protein sequence ID" value="CAC5421941.1"/>
    <property type="molecule type" value="Genomic_DNA"/>
</dbReference>
<gene>
    <name evidence="1" type="ORF">MCOR_54025</name>
</gene>
<dbReference type="Proteomes" id="UP000507470">
    <property type="component" value="Unassembled WGS sequence"/>
</dbReference>
<accession>A0A6J8ES18</accession>
<protein>
    <submittedName>
        <fullName evidence="1">Uncharacterized protein</fullName>
    </submittedName>
</protein>
<name>A0A6J8ES18_MYTCO</name>
<keyword evidence="2" id="KW-1185">Reference proteome</keyword>
<reference evidence="1 2" key="1">
    <citation type="submission" date="2020-06" db="EMBL/GenBank/DDBJ databases">
        <authorList>
            <person name="Li R."/>
            <person name="Bekaert M."/>
        </authorList>
    </citation>
    <scope>NUCLEOTIDE SEQUENCE [LARGE SCALE GENOMIC DNA]</scope>
    <source>
        <strain evidence="2">wild</strain>
    </source>
</reference>
<proteinExistence type="predicted"/>
<evidence type="ECO:0000313" key="2">
    <source>
        <dbReference type="Proteomes" id="UP000507470"/>
    </source>
</evidence>
<dbReference type="AlphaFoldDB" id="A0A6J8ES18"/>
<evidence type="ECO:0000313" key="1">
    <source>
        <dbReference type="EMBL" id="CAC5421941.1"/>
    </source>
</evidence>
<organism evidence="1 2">
    <name type="scientific">Mytilus coruscus</name>
    <name type="common">Sea mussel</name>
    <dbReference type="NCBI Taxonomy" id="42192"/>
    <lineage>
        <taxon>Eukaryota</taxon>
        <taxon>Metazoa</taxon>
        <taxon>Spiralia</taxon>
        <taxon>Lophotrochozoa</taxon>
        <taxon>Mollusca</taxon>
        <taxon>Bivalvia</taxon>
        <taxon>Autobranchia</taxon>
        <taxon>Pteriomorphia</taxon>
        <taxon>Mytilida</taxon>
        <taxon>Mytiloidea</taxon>
        <taxon>Mytilidae</taxon>
        <taxon>Mytilinae</taxon>
        <taxon>Mytilus</taxon>
    </lineage>
</organism>